<dbReference type="Gene3D" id="3.90.1570.10">
    <property type="entry name" value="tt1808, chain A"/>
    <property type="match status" value="1"/>
</dbReference>
<reference evidence="2" key="1">
    <citation type="submission" date="2017-10" db="EMBL/GenBank/DDBJ databases">
        <title>Draft genome sequence of the planktic cyanobacteria Tychonema bourrellyi isolated from alpine lentic freshwater.</title>
        <authorList>
            <person name="Tett A."/>
            <person name="Armanini F."/>
            <person name="Asnicar F."/>
            <person name="Boscaini A."/>
            <person name="Pasolli E."/>
            <person name="Zolfo M."/>
            <person name="Donati C."/>
            <person name="Salmaso N."/>
            <person name="Segata N."/>
        </authorList>
    </citation>
    <scope>NUCLEOTIDE SEQUENCE</scope>
    <source>
        <strain evidence="2">FEM_GT703</strain>
    </source>
</reference>
<dbReference type="PANTHER" id="PTHR47152">
    <property type="entry name" value="SLR2084 PROTEIN-RELATED"/>
    <property type="match status" value="1"/>
</dbReference>
<dbReference type="OrthoDB" id="427876at2"/>
<feature type="domain" description="Putative restriction endonuclease" evidence="1">
    <location>
        <begin position="24"/>
        <end position="181"/>
    </location>
</feature>
<dbReference type="CDD" id="cd06260">
    <property type="entry name" value="DUF820-like"/>
    <property type="match status" value="1"/>
</dbReference>
<dbReference type="Pfam" id="PF05685">
    <property type="entry name" value="Uma2"/>
    <property type="match status" value="1"/>
</dbReference>
<protein>
    <submittedName>
        <fullName evidence="2">Uma2 family endonuclease</fullName>
    </submittedName>
</protein>
<gene>
    <name evidence="2" type="ORF">CP500_020010</name>
</gene>
<dbReference type="AlphaFoldDB" id="A0A2G4EVZ3"/>
<dbReference type="InterPro" id="IPR012296">
    <property type="entry name" value="Nuclease_put_TT1808"/>
</dbReference>
<dbReference type="EMBL" id="NXIB02000160">
    <property type="protein sequence ID" value="PHX53722.1"/>
    <property type="molecule type" value="Genomic_DNA"/>
</dbReference>
<dbReference type="InterPro" id="IPR011335">
    <property type="entry name" value="Restrct_endonuc-II-like"/>
</dbReference>
<sequence>MTVTTINPSAEKTTQLVVLSNISWQTYKSLLAEAGDKRSSRFSYSQGVLEIIMPSDLHETINCLLKRIVTALTEELDLKIKGFGSTTLNREDLEQGAEPDSCFYIQNVDRILGKRLDISTDPPPDLVIEVDITSPSSNRFVVYTQLGIPEVWRYRSQTVQIYQLQNREYISCDRSPTFPILSVAMLNQLLQMAETQDDHAIIRSLCQWVREQLRSPENQQSLI</sequence>
<evidence type="ECO:0000259" key="1">
    <source>
        <dbReference type="Pfam" id="PF05685"/>
    </source>
</evidence>
<keyword evidence="2" id="KW-0540">Nuclease</keyword>
<dbReference type="Proteomes" id="UP000226442">
    <property type="component" value="Unassembled WGS sequence"/>
</dbReference>
<dbReference type="RefSeq" id="WP_096828647.1">
    <property type="nucleotide sequence ID" value="NZ_NXIB02000160.1"/>
</dbReference>
<dbReference type="PANTHER" id="PTHR47152:SF2">
    <property type="entry name" value="SLR2084 PROTEIN"/>
    <property type="match status" value="1"/>
</dbReference>
<dbReference type="SUPFAM" id="SSF52980">
    <property type="entry name" value="Restriction endonuclease-like"/>
    <property type="match status" value="1"/>
</dbReference>
<evidence type="ECO:0000313" key="2">
    <source>
        <dbReference type="EMBL" id="PHX53722.1"/>
    </source>
</evidence>
<comment type="caution">
    <text evidence="2">The sequence shown here is derived from an EMBL/GenBank/DDBJ whole genome shotgun (WGS) entry which is preliminary data.</text>
</comment>
<name>A0A2G4EVZ3_9CYAN</name>
<keyword evidence="3" id="KW-1185">Reference proteome</keyword>
<keyword evidence="2" id="KW-0255">Endonuclease</keyword>
<dbReference type="GO" id="GO:0004519">
    <property type="term" value="F:endonuclease activity"/>
    <property type="evidence" value="ECO:0007669"/>
    <property type="project" value="UniProtKB-KW"/>
</dbReference>
<dbReference type="InterPro" id="IPR008538">
    <property type="entry name" value="Uma2"/>
</dbReference>
<accession>A0A2G4EVZ3</accession>
<proteinExistence type="predicted"/>
<keyword evidence="2" id="KW-0378">Hydrolase</keyword>
<organism evidence="2 3">
    <name type="scientific">Tychonema bourrellyi FEM_GT703</name>
    <dbReference type="NCBI Taxonomy" id="2040638"/>
    <lineage>
        <taxon>Bacteria</taxon>
        <taxon>Bacillati</taxon>
        <taxon>Cyanobacteriota</taxon>
        <taxon>Cyanophyceae</taxon>
        <taxon>Oscillatoriophycideae</taxon>
        <taxon>Oscillatoriales</taxon>
        <taxon>Microcoleaceae</taxon>
        <taxon>Tychonema</taxon>
    </lineage>
</organism>
<evidence type="ECO:0000313" key="3">
    <source>
        <dbReference type="Proteomes" id="UP000226442"/>
    </source>
</evidence>